<gene>
    <name evidence="3" type="ORF">Trco_006456</name>
</gene>
<proteinExistence type="predicted"/>
<evidence type="ECO:0000313" key="3">
    <source>
        <dbReference type="EMBL" id="KAH6604749.1"/>
    </source>
</evidence>
<feature type="transmembrane region" description="Helical" evidence="2">
    <location>
        <begin position="12"/>
        <end position="34"/>
    </location>
</feature>
<feature type="compositionally biased region" description="Basic residues" evidence="1">
    <location>
        <begin position="175"/>
        <end position="185"/>
    </location>
</feature>
<evidence type="ECO:0000313" key="4">
    <source>
        <dbReference type="Proteomes" id="UP000827724"/>
    </source>
</evidence>
<dbReference type="EMBL" id="JAIWOZ010000005">
    <property type="protein sequence ID" value="KAH6604749.1"/>
    <property type="molecule type" value="Genomic_DNA"/>
</dbReference>
<reference evidence="3" key="1">
    <citation type="submission" date="2021-08" db="EMBL/GenBank/DDBJ databases">
        <title>Chromosome-Level Trichoderma cornu-damae using Hi-C Data.</title>
        <authorList>
            <person name="Kim C.S."/>
        </authorList>
    </citation>
    <scope>NUCLEOTIDE SEQUENCE</scope>
    <source>
        <strain evidence="3">KA19-0412C</strain>
    </source>
</reference>
<comment type="caution">
    <text evidence="3">The sequence shown here is derived from an EMBL/GenBank/DDBJ whole genome shotgun (WGS) entry which is preliminary data.</text>
</comment>
<feature type="region of interest" description="Disordered" evidence="1">
    <location>
        <begin position="65"/>
        <end position="257"/>
    </location>
</feature>
<keyword evidence="2" id="KW-1133">Transmembrane helix</keyword>
<protein>
    <submittedName>
        <fullName evidence="3">Uncharacterized protein</fullName>
    </submittedName>
</protein>
<feature type="compositionally biased region" description="Basic and acidic residues" evidence="1">
    <location>
        <begin position="65"/>
        <end position="75"/>
    </location>
</feature>
<evidence type="ECO:0000256" key="1">
    <source>
        <dbReference type="SAM" id="MobiDB-lite"/>
    </source>
</evidence>
<sequence length="270" mass="29796">MAASSSSSSHETVTIVVATTIPSVFLIILAAVIYHRVRRRRARFRNRGITPIDDEEIESWKIDRTRSVDAEEKPPDSPSSAITEPRRAHHHSHHANTSVGSVKSSSVIVYQNRVSEDQPPWPPAHAKRSVDMPPTPVLARAPNSRPGLTDDTVRGDQAYVNIKRTPSTRLTKSGAPRHARTRSTRSTRSSFGSSAKREQWYTSQTPEQSSPRPSADIYSKPAPAPSSRRATISSPAYHVPRQRSRDDEVPLTGLSPRPVVLRSDIGRAIG</sequence>
<keyword evidence="4" id="KW-1185">Reference proteome</keyword>
<evidence type="ECO:0000256" key="2">
    <source>
        <dbReference type="SAM" id="Phobius"/>
    </source>
</evidence>
<dbReference type="Proteomes" id="UP000827724">
    <property type="component" value="Unassembled WGS sequence"/>
</dbReference>
<dbReference type="OrthoDB" id="4120617at2759"/>
<keyword evidence="2" id="KW-0812">Transmembrane</keyword>
<keyword evidence="2" id="KW-0472">Membrane</keyword>
<accession>A0A9P8TV15</accession>
<name>A0A9P8TV15_9HYPO</name>
<dbReference type="AlphaFoldDB" id="A0A9P8TV15"/>
<feature type="compositionally biased region" description="Polar residues" evidence="1">
    <location>
        <begin position="200"/>
        <end position="212"/>
    </location>
</feature>
<organism evidence="3 4">
    <name type="scientific">Trichoderma cornu-damae</name>
    <dbReference type="NCBI Taxonomy" id="654480"/>
    <lineage>
        <taxon>Eukaryota</taxon>
        <taxon>Fungi</taxon>
        <taxon>Dikarya</taxon>
        <taxon>Ascomycota</taxon>
        <taxon>Pezizomycotina</taxon>
        <taxon>Sordariomycetes</taxon>
        <taxon>Hypocreomycetidae</taxon>
        <taxon>Hypocreales</taxon>
        <taxon>Hypocreaceae</taxon>
        <taxon>Trichoderma</taxon>
    </lineage>
</organism>
<feature type="compositionally biased region" description="Low complexity" evidence="1">
    <location>
        <begin position="98"/>
        <end position="109"/>
    </location>
</feature>